<dbReference type="OrthoDB" id="2381602at2"/>
<dbReference type="InterPro" id="IPR014195">
    <property type="entry name" value="Spore_III_AG"/>
</dbReference>
<dbReference type="KEGG" id="tum:CBW65_15280"/>
<gene>
    <name evidence="1" type="ORF">CBW65_15280</name>
</gene>
<dbReference type="Proteomes" id="UP000195437">
    <property type="component" value="Chromosome"/>
</dbReference>
<organism evidence="1 2">
    <name type="scientific">Tumebacillus avium</name>
    <dbReference type="NCBI Taxonomy" id="1903704"/>
    <lineage>
        <taxon>Bacteria</taxon>
        <taxon>Bacillati</taxon>
        <taxon>Bacillota</taxon>
        <taxon>Bacilli</taxon>
        <taxon>Bacillales</taxon>
        <taxon>Alicyclobacillaceae</taxon>
        <taxon>Tumebacillus</taxon>
    </lineage>
</organism>
<name>A0A1Y0IS69_9BACL</name>
<dbReference type="RefSeq" id="WP_087457577.1">
    <property type="nucleotide sequence ID" value="NZ_CP021434.1"/>
</dbReference>
<protein>
    <submittedName>
        <fullName evidence="1">Stage III sporulation protein AG</fullName>
    </submittedName>
</protein>
<dbReference type="NCBIfam" id="TIGR02830">
    <property type="entry name" value="spore_III_AG"/>
    <property type="match status" value="1"/>
</dbReference>
<keyword evidence="2" id="KW-1185">Reference proteome</keyword>
<reference evidence="2" key="1">
    <citation type="submission" date="2017-05" db="EMBL/GenBank/DDBJ databases">
        <authorList>
            <person name="Sung H."/>
        </authorList>
    </citation>
    <scope>NUCLEOTIDE SEQUENCE [LARGE SCALE GENOMIC DNA]</scope>
    <source>
        <strain evidence="2">AR23208</strain>
    </source>
</reference>
<evidence type="ECO:0000313" key="2">
    <source>
        <dbReference type="Proteomes" id="UP000195437"/>
    </source>
</evidence>
<dbReference type="AlphaFoldDB" id="A0A1Y0IS69"/>
<sequence length="198" mass="21590">MEKENMQTRMQNLIKNKKMLILLGGLGVLLVLNPLAWFQSAPNTAQLQAGQGAEAGQVVNNSNPGDMGQYEQVVETELTDILNMVTGVTDATVMVTIDSSEEVIYAENLQENRQTTNENDTKGGTRGITQYDKNGQLVLTRESGVEQPVVVKTIKPRVRGVVVVAKGAEEIKTVALIKEAVQRALEVPPHKISVLPKK</sequence>
<accession>A0A1Y0IS69</accession>
<evidence type="ECO:0000313" key="1">
    <source>
        <dbReference type="EMBL" id="ARU62213.1"/>
    </source>
</evidence>
<dbReference type="EMBL" id="CP021434">
    <property type="protein sequence ID" value="ARU62213.1"/>
    <property type="molecule type" value="Genomic_DNA"/>
</dbReference>
<proteinExistence type="predicted"/>